<evidence type="ECO:0000313" key="2">
    <source>
        <dbReference type="Proteomes" id="UP000002059"/>
    </source>
</evidence>
<gene>
    <name evidence="1" type="ORF">PAAG_06716</name>
</gene>
<dbReference type="EMBL" id="KN294010">
    <property type="protein sequence ID" value="EEH35669.2"/>
    <property type="molecule type" value="Genomic_DNA"/>
</dbReference>
<dbReference type="GeneID" id="9094726"/>
<organism evidence="1 2">
    <name type="scientific">Paracoccidioides lutzii (strain ATCC MYA-826 / Pb01)</name>
    <name type="common">Paracoccidioides brasiliensis</name>
    <dbReference type="NCBI Taxonomy" id="502779"/>
    <lineage>
        <taxon>Eukaryota</taxon>
        <taxon>Fungi</taxon>
        <taxon>Dikarya</taxon>
        <taxon>Ascomycota</taxon>
        <taxon>Pezizomycotina</taxon>
        <taxon>Eurotiomycetes</taxon>
        <taxon>Eurotiomycetidae</taxon>
        <taxon>Onygenales</taxon>
        <taxon>Ajellomycetaceae</taxon>
        <taxon>Paracoccidioides</taxon>
    </lineage>
</organism>
<keyword evidence="2" id="KW-1185">Reference proteome</keyword>
<dbReference type="OrthoDB" id="4525213at2759"/>
<protein>
    <submittedName>
        <fullName evidence="1">Uncharacterized protein</fullName>
    </submittedName>
</protein>
<dbReference type="HOGENOM" id="CLU_129989_0_0_1"/>
<dbReference type="Proteomes" id="UP000002059">
    <property type="component" value="Partially assembled WGS sequence"/>
</dbReference>
<dbReference type="RefSeq" id="XP_015700205.1">
    <property type="nucleotide sequence ID" value="XM_015845979.1"/>
</dbReference>
<sequence>MPSKSKQTSKLLKNIMIEVFMSSVSAYVKKTEKQSTQAELTADLQVTMKAQEEMRKNIVQIKNILAAPAVKPTEANSLFYAQVLQKPYLLRTSMQLRPSSGLHEILIKIENTVSESEIQIVSEEIIKEKINKTLEKSQVQNLKSVKTLAVKQHSSEDITLYTNDQDTTRKMQIYKKK</sequence>
<name>C1H7H5_PARBA</name>
<proteinExistence type="predicted"/>
<dbReference type="KEGG" id="pbl:PAAG_06716"/>
<accession>C1H7H5</accession>
<reference evidence="1 2" key="1">
    <citation type="journal article" date="2011" name="PLoS Genet.">
        <title>Comparative genomic analysis of human fungal pathogens causing paracoccidioidomycosis.</title>
        <authorList>
            <person name="Desjardins C.A."/>
            <person name="Champion M.D."/>
            <person name="Holder J.W."/>
            <person name="Muszewska A."/>
            <person name="Goldberg J."/>
            <person name="Bailao A.M."/>
            <person name="Brigido M.M."/>
            <person name="Ferreira M.E."/>
            <person name="Garcia A.M."/>
            <person name="Grynberg M."/>
            <person name="Gujja S."/>
            <person name="Heiman D.I."/>
            <person name="Henn M.R."/>
            <person name="Kodira C.D."/>
            <person name="Leon-Narvaez H."/>
            <person name="Longo L.V."/>
            <person name="Ma L.J."/>
            <person name="Malavazi I."/>
            <person name="Matsuo A.L."/>
            <person name="Morais F.V."/>
            <person name="Pereira M."/>
            <person name="Rodriguez-Brito S."/>
            <person name="Sakthikumar S."/>
            <person name="Salem-Izacc S.M."/>
            <person name="Sykes S.M."/>
            <person name="Teixeira M.M."/>
            <person name="Vallejo M.C."/>
            <person name="Walter M.E."/>
            <person name="Yandava C."/>
            <person name="Young S."/>
            <person name="Zeng Q."/>
            <person name="Zucker J."/>
            <person name="Felipe M.S."/>
            <person name="Goldman G.H."/>
            <person name="Haas B.J."/>
            <person name="McEwen J.G."/>
            <person name="Nino-Vega G."/>
            <person name="Puccia R."/>
            <person name="San-Blas G."/>
            <person name="Soares C.M."/>
            <person name="Birren B.W."/>
            <person name="Cuomo C.A."/>
        </authorList>
    </citation>
    <scope>NUCLEOTIDE SEQUENCE [LARGE SCALE GENOMIC DNA]</scope>
    <source>
        <strain evidence="2">ATCC MYA-826 / Pb01</strain>
    </source>
</reference>
<dbReference type="VEuPathDB" id="FungiDB:PAAG_06716"/>
<dbReference type="OMA" id="ANHKDPD"/>
<evidence type="ECO:0000313" key="1">
    <source>
        <dbReference type="EMBL" id="EEH35669.2"/>
    </source>
</evidence>
<dbReference type="AlphaFoldDB" id="C1H7H5"/>